<dbReference type="GeneID" id="85016805"/>
<accession>A0A1H2VRK4</accession>
<protein>
    <submittedName>
        <fullName evidence="1">Uncharacterized protein</fullName>
    </submittedName>
</protein>
<keyword evidence="2" id="KW-1185">Reference proteome</keyword>
<dbReference type="Proteomes" id="UP000182771">
    <property type="component" value="Unassembled WGS sequence"/>
</dbReference>
<organism evidence="1 2">
    <name type="scientific">Capnocytophaga granulosa</name>
    <dbReference type="NCBI Taxonomy" id="45242"/>
    <lineage>
        <taxon>Bacteria</taxon>
        <taxon>Pseudomonadati</taxon>
        <taxon>Bacteroidota</taxon>
        <taxon>Flavobacteriia</taxon>
        <taxon>Flavobacteriales</taxon>
        <taxon>Flavobacteriaceae</taxon>
        <taxon>Capnocytophaga</taxon>
    </lineage>
</organism>
<dbReference type="EMBL" id="FNND01000003">
    <property type="protein sequence ID" value="SDW71032.1"/>
    <property type="molecule type" value="Genomic_DNA"/>
</dbReference>
<sequence>MIEDLLTKDLIAHYHLPDTEITPLHLKDSYFELDDIEGQGLTLVSTGTAKFSNPEQLEITVIDYERFIDAINHPIFQKDRGRCDLFCTADDYFVLGEIKKRKRISIARKEAKQQLLASLRTLNEVTQIATFISAKREKCCCFFYKKPSDIAPLRAVSAFNRVNTYTNGSKGVAPHITALGFEFYEYKSDNVFTFNE</sequence>
<comment type="caution">
    <text evidence="1">The sequence shown here is derived from an EMBL/GenBank/DDBJ whole genome shotgun (WGS) entry which is preliminary data.</text>
</comment>
<proteinExistence type="predicted"/>
<reference evidence="1 2" key="1">
    <citation type="submission" date="2016-10" db="EMBL/GenBank/DDBJ databases">
        <authorList>
            <person name="Varghese N."/>
            <person name="Submissions S."/>
        </authorList>
    </citation>
    <scope>NUCLEOTIDE SEQUENCE [LARGE SCALE GENOMIC DNA]</scope>
    <source>
        <strain evidence="1 2">DSM 11449</strain>
    </source>
</reference>
<dbReference type="OrthoDB" id="6451at1016"/>
<gene>
    <name evidence="1" type="ORF">SAMN05444420_103268</name>
</gene>
<dbReference type="RefSeq" id="WP_016420622.1">
    <property type="nucleotide sequence ID" value="NZ_FNND01000003.1"/>
</dbReference>
<evidence type="ECO:0000313" key="2">
    <source>
        <dbReference type="Proteomes" id="UP000182771"/>
    </source>
</evidence>
<name>A0A1H2VRK4_9FLAO</name>
<dbReference type="AlphaFoldDB" id="A0A1H2VRK4"/>
<evidence type="ECO:0000313" key="1">
    <source>
        <dbReference type="EMBL" id="SDW71032.1"/>
    </source>
</evidence>